<keyword evidence="7" id="KW-1185">Reference proteome</keyword>
<dbReference type="Gene3D" id="3.40.640.10">
    <property type="entry name" value="Type I PLP-dependent aspartate aminotransferase-like (Major domain)"/>
    <property type="match status" value="1"/>
</dbReference>
<evidence type="ECO:0000256" key="3">
    <source>
        <dbReference type="RuleBase" id="RU004075"/>
    </source>
</evidence>
<dbReference type="InterPro" id="IPR020578">
    <property type="entry name" value="Aminotrans_V_PyrdxlP_BS"/>
</dbReference>
<dbReference type="Gene3D" id="3.90.1150.10">
    <property type="entry name" value="Aspartate Aminotransferase, domain 1"/>
    <property type="match status" value="1"/>
</dbReference>
<accession>A0A8J2XSX2</accession>
<name>A0A8J2XSX2_9BACT</name>
<dbReference type="InterPro" id="IPR015424">
    <property type="entry name" value="PyrdxlP-dep_Trfase"/>
</dbReference>
<sequence length="393" mass="42967">MEANEIQALRAATSGTAERIHFNNAGSSLPPDVVLETVIGYLKEEALLGGYEIEAAYKSPLENVYASIGRLINASVEEVAIVENASMAWHLAFNAIDFQRDDEVITSEMEYVTNLIGFLNLQNHQGIAVKVIPNDARGNFSLSALEEAITPRTRLIAITQIPSTAGNVLPVAAIGAIARRHGILYLVDACQSAGQIPLDVKEMGCDMLSVTGRKYLRAPRGTGFLYVRKEVQDKLKLLFMDGHSTKAVTEEGFTLRDDARRFELYEKNRALVLGLGKAIDYALAIGVDRIWQRIQYLAGLMREKLAALPGITVHDSGDQQCGIVTFSVAGVESTDVKARLAAKKINVSVGKASSTLVYMNKHHLTSIVRASVHYYNTEEEIDELCANIMAILS</sequence>
<evidence type="ECO:0000256" key="1">
    <source>
        <dbReference type="ARBA" id="ARBA00001933"/>
    </source>
</evidence>
<keyword evidence="2" id="KW-0663">Pyridoxal phosphate</keyword>
<dbReference type="PANTHER" id="PTHR43586:SF24">
    <property type="entry name" value="BLR4730 PROTEIN"/>
    <property type="match status" value="1"/>
</dbReference>
<dbReference type="EMBL" id="BMJC01000004">
    <property type="protein sequence ID" value="GGB12843.1"/>
    <property type="molecule type" value="Genomic_DNA"/>
</dbReference>
<comment type="similarity">
    <text evidence="3">Belongs to the class-V pyridoxal-phosphate-dependent aminotransferase family.</text>
</comment>
<dbReference type="RefSeq" id="WP_188935118.1">
    <property type="nucleotide sequence ID" value="NZ_BMJC01000004.1"/>
</dbReference>
<comment type="cofactor">
    <cofactor evidence="1 4">
        <name>pyridoxal 5'-phosphate</name>
        <dbReference type="ChEBI" id="CHEBI:597326"/>
    </cofactor>
</comment>
<evidence type="ECO:0000256" key="2">
    <source>
        <dbReference type="ARBA" id="ARBA00022898"/>
    </source>
</evidence>
<evidence type="ECO:0000313" key="6">
    <source>
        <dbReference type="EMBL" id="GGB12843.1"/>
    </source>
</evidence>
<dbReference type="GO" id="GO:0008483">
    <property type="term" value="F:transaminase activity"/>
    <property type="evidence" value="ECO:0007669"/>
    <property type="project" value="UniProtKB-KW"/>
</dbReference>
<gene>
    <name evidence="6" type="primary">iscS</name>
    <name evidence="6" type="ORF">GCM10011511_40610</name>
</gene>
<dbReference type="Proteomes" id="UP000607559">
    <property type="component" value="Unassembled WGS sequence"/>
</dbReference>
<dbReference type="InterPro" id="IPR015422">
    <property type="entry name" value="PyrdxlP-dep_Trfase_small"/>
</dbReference>
<protein>
    <submittedName>
        <fullName evidence="6">Aminotransferase class V</fullName>
    </submittedName>
</protein>
<dbReference type="SUPFAM" id="SSF53383">
    <property type="entry name" value="PLP-dependent transferases"/>
    <property type="match status" value="1"/>
</dbReference>
<organism evidence="6 7">
    <name type="scientific">Puia dinghuensis</name>
    <dbReference type="NCBI Taxonomy" id="1792502"/>
    <lineage>
        <taxon>Bacteria</taxon>
        <taxon>Pseudomonadati</taxon>
        <taxon>Bacteroidota</taxon>
        <taxon>Chitinophagia</taxon>
        <taxon>Chitinophagales</taxon>
        <taxon>Chitinophagaceae</taxon>
        <taxon>Puia</taxon>
    </lineage>
</organism>
<keyword evidence="6" id="KW-0808">Transferase</keyword>
<evidence type="ECO:0000313" key="7">
    <source>
        <dbReference type="Proteomes" id="UP000607559"/>
    </source>
</evidence>
<evidence type="ECO:0000256" key="4">
    <source>
        <dbReference type="RuleBase" id="RU004504"/>
    </source>
</evidence>
<dbReference type="InterPro" id="IPR015421">
    <property type="entry name" value="PyrdxlP-dep_Trfase_major"/>
</dbReference>
<feature type="domain" description="Aminotransferase class V" evidence="5">
    <location>
        <begin position="22"/>
        <end position="384"/>
    </location>
</feature>
<dbReference type="AlphaFoldDB" id="A0A8J2XSX2"/>
<comment type="caution">
    <text evidence="6">The sequence shown here is derived from an EMBL/GenBank/DDBJ whole genome shotgun (WGS) entry which is preliminary data.</text>
</comment>
<reference evidence="6" key="2">
    <citation type="submission" date="2020-09" db="EMBL/GenBank/DDBJ databases">
        <authorList>
            <person name="Sun Q."/>
            <person name="Zhou Y."/>
        </authorList>
    </citation>
    <scope>NUCLEOTIDE SEQUENCE</scope>
    <source>
        <strain evidence="6">CGMCC 1.15448</strain>
    </source>
</reference>
<evidence type="ECO:0000259" key="5">
    <source>
        <dbReference type="Pfam" id="PF00266"/>
    </source>
</evidence>
<dbReference type="Pfam" id="PF00266">
    <property type="entry name" value="Aminotran_5"/>
    <property type="match status" value="1"/>
</dbReference>
<proteinExistence type="inferred from homology"/>
<dbReference type="InterPro" id="IPR000192">
    <property type="entry name" value="Aminotrans_V_dom"/>
</dbReference>
<dbReference type="PANTHER" id="PTHR43586">
    <property type="entry name" value="CYSTEINE DESULFURASE"/>
    <property type="match status" value="1"/>
</dbReference>
<reference evidence="6" key="1">
    <citation type="journal article" date="2014" name="Int. J. Syst. Evol. Microbiol.">
        <title>Complete genome sequence of Corynebacterium casei LMG S-19264T (=DSM 44701T), isolated from a smear-ripened cheese.</title>
        <authorList>
            <consortium name="US DOE Joint Genome Institute (JGI-PGF)"/>
            <person name="Walter F."/>
            <person name="Albersmeier A."/>
            <person name="Kalinowski J."/>
            <person name="Ruckert C."/>
        </authorList>
    </citation>
    <scope>NUCLEOTIDE SEQUENCE</scope>
    <source>
        <strain evidence="6">CGMCC 1.15448</strain>
    </source>
</reference>
<dbReference type="PROSITE" id="PS00595">
    <property type="entry name" value="AA_TRANSFER_CLASS_5"/>
    <property type="match status" value="1"/>
</dbReference>
<keyword evidence="6" id="KW-0032">Aminotransferase</keyword>